<organism evidence="2 3">
    <name type="scientific">Protofrankia coriariae</name>
    <dbReference type="NCBI Taxonomy" id="1562887"/>
    <lineage>
        <taxon>Bacteria</taxon>
        <taxon>Bacillati</taxon>
        <taxon>Actinomycetota</taxon>
        <taxon>Actinomycetes</taxon>
        <taxon>Frankiales</taxon>
        <taxon>Frankiaceae</taxon>
        <taxon>Protofrankia</taxon>
    </lineage>
</organism>
<proteinExistence type="predicted"/>
<dbReference type="EMBL" id="JWIO01000009">
    <property type="protein sequence ID" value="KLL11904.1"/>
    <property type="molecule type" value="Genomic_DNA"/>
</dbReference>
<accession>A0ABR5F595</accession>
<sequence>MVMEYLVGRLMGRLECHVARGRPSRGRPTVGLPAREPAVGQPLRERSAANRLIASRLTAERAAANRLITRQPLPGRYAATTGGRRRDTGDPKDHQSDAAGQGASDTGQHSGQRGGRAGYVRTWFVRTWFIRGWFMRTWFMHGWRVRDWYVCGWYMHGGVILTIDGDGRPRTVDRQRQTDRRLVGDGRHRHDQALFFLLPRVAPPRPRRVVPDSERMR</sequence>
<keyword evidence="3" id="KW-1185">Reference proteome</keyword>
<dbReference type="Proteomes" id="UP000035425">
    <property type="component" value="Unassembled WGS sequence"/>
</dbReference>
<feature type="region of interest" description="Disordered" evidence="1">
    <location>
        <begin position="74"/>
        <end position="115"/>
    </location>
</feature>
<evidence type="ECO:0000313" key="2">
    <source>
        <dbReference type="EMBL" id="KLL11904.1"/>
    </source>
</evidence>
<reference evidence="2 3" key="1">
    <citation type="submission" date="2014-12" db="EMBL/GenBank/DDBJ databases">
        <title>Frankia sp. BMG5.1 draft genome.</title>
        <authorList>
            <person name="Gtari M."/>
            <person name="Ghodhbane-Gtari F."/>
            <person name="Nouioui I."/>
            <person name="Ktari A."/>
            <person name="Hezbri K."/>
            <person name="Mimouni W."/>
            <person name="Sbissi I."/>
            <person name="Ayari A."/>
            <person name="Yamanaka T."/>
            <person name="Normand P."/>
            <person name="Tisa L.S."/>
            <person name="Boudabous A."/>
        </authorList>
    </citation>
    <scope>NUCLEOTIDE SEQUENCE [LARGE SCALE GENOMIC DNA]</scope>
    <source>
        <strain evidence="2 3">BMG5.1</strain>
    </source>
</reference>
<name>A0ABR5F595_9ACTN</name>
<evidence type="ECO:0000313" key="3">
    <source>
        <dbReference type="Proteomes" id="UP000035425"/>
    </source>
</evidence>
<gene>
    <name evidence="2" type="ORF">FrCorBMG51_07580</name>
</gene>
<comment type="caution">
    <text evidence="2">The sequence shown here is derived from an EMBL/GenBank/DDBJ whole genome shotgun (WGS) entry which is preliminary data.</text>
</comment>
<feature type="compositionally biased region" description="Basic and acidic residues" evidence="1">
    <location>
        <begin position="84"/>
        <end position="96"/>
    </location>
</feature>
<evidence type="ECO:0000256" key="1">
    <source>
        <dbReference type="SAM" id="MobiDB-lite"/>
    </source>
</evidence>
<feature type="region of interest" description="Disordered" evidence="1">
    <location>
        <begin position="21"/>
        <end position="45"/>
    </location>
</feature>
<protein>
    <submittedName>
        <fullName evidence="2">Uncharacterized protein</fullName>
    </submittedName>
</protein>